<evidence type="ECO:0000256" key="7">
    <source>
        <dbReference type="SAM" id="Phobius"/>
    </source>
</evidence>
<sequence length="310" mass="35541">MEISVVIPVYGCRAALFELHKRLVSSLSTITDSFEIILVDDNCPQNSWEDIETICHRDHRVVGIHLSRNFGQIKAITAGLDHAKGEWVVVMDCDLQDRPEAIIDLYDKAQEGFDVVFGRRIDRKDTAITKFLSRSFYKVYDYFTEGNFDSTICNFSISKRKVINYYSQMREQNRAYTLFIKWLGFKQAAIDLQADERFAGKSSYNLKRKLTMAFEFITSQSNKPLRFSIKTGFMMALVSFVYILYLIIKASLGGVIIGWTTIVASIYLMGGLLLVSIGIMGIYVGNIFNETKNRPLYAISEILNEERREK</sequence>
<dbReference type="eggNOG" id="COG0463">
    <property type="taxonomic scope" value="Bacteria"/>
</dbReference>
<evidence type="ECO:0000256" key="6">
    <source>
        <dbReference type="ARBA" id="ARBA00023136"/>
    </source>
</evidence>
<feature type="transmembrane region" description="Helical" evidence="7">
    <location>
        <begin position="254"/>
        <end position="284"/>
    </location>
</feature>
<evidence type="ECO:0000313" key="9">
    <source>
        <dbReference type="EMBL" id="EMD17361.1"/>
    </source>
</evidence>
<reference evidence="9 10" key="1">
    <citation type="submission" date="2013-02" db="EMBL/GenBank/DDBJ databases">
        <title>The Genome Sequence of Lactobacillus catenaformis F0143.</title>
        <authorList>
            <consortium name="The Broad Institute Genome Sequencing Platform"/>
            <person name="Earl A."/>
            <person name="Ward D."/>
            <person name="Feldgarden M."/>
            <person name="Gevers D."/>
            <person name="Izard J."/>
            <person name="Blanton J.M."/>
            <person name="Mathney J."/>
            <person name="Dewhirst F.E."/>
            <person name="Young S.K."/>
            <person name="Zeng Q."/>
            <person name="Gargeya S."/>
            <person name="Fitzgerald M."/>
            <person name="Haas B."/>
            <person name="Abouelleil A."/>
            <person name="Alvarado L."/>
            <person name="Arachchi H.M."/>
            <person name="Berlin A."/>
            <person name="Chapman S.B."/>
            <person name="Gearin G."/>
            <person name="Goldberg J."/>
            <person name="Griggs A."/>
            <person name="Gujja S."/>
            <person name="Hansen M."/>
            <person name="Heiman D."/>
            <person name="Howarth C."/>
            <person name="Larimer J."/>
            <person name="Lui A."/>
            <person name="MacDonald P.J.P."/>
            <person name="McCowen C."/>
            <person name="Montmayeur A."/>
            <person name="Murphy C."/>
            <person name="Neiman D."/>
            <person name="Pearson M."/>
            <person name="Priest M."/>
            <person name="Roberts A."/>
            <person name="Saif S."/>
            <person name="Shea T."/>
            <person name="Sisk P."/>
            <person name="Stolte C."/>
            <person name="Sykes S."/>
            <person name="Wortman J."/>
            <person name="Nusbaum C."/>
            <person name="Birren B."/>
        </authorList>
    </citation>
    <scope>NUCLEOTIDE SEQUENCE [LARGE SCALE GENOMIC DNA]</scope>
    <source>
        <strain evidence="9 10">OT 569</strain>
    </source>
</reference>
<keyword evidence="2" id="KW-0328">Glycosyltransferase</keyword>
<dbReference type="CDD" id="cd04187">
    <property type="entry name" value="DPM1_like_bac"/>
    <property type="match status" value="1"/>
</dbReference>
<feature type="domain" description="Glycosyltransferase 2-like" evidence="8">
    <location>
        <begin position="4"/>
        <end position="145"/>
    </location>
</feature>
<dbReference type="OrthoDB" id="9807778at2"/>
<dbReference type="RefSeq" id="WP_004801511.1">
    <property type="nucleotide sequence ID" value="NZ_KB446646.1"/>
</dbReference>
<organism evidence="9 10">
    <name type="scientific">Eggerthia catenaformis OT 569 = DSM 20559</name>
    <dbReference type="NCBI Taxonomy" id="999415"/>
    <lineage>
        <taxon>Bacteria</taxon>
        <taxon>Bacillati</taxon>
        <taxon>Bacillota</taxon>
        <taxon>Erysipelotrichia</taxon>
        <taxon>Erysipelotrichales</taxon>
        <taxon>Coprobacillaceae</taxon>
        <taxon>Eggerthia</taxon>
    </lineage>
</organism>
<dbReference type="EMBL" id="AGEJ01000007">
    <property type="protein sequence ID" value="EMD17361.1"/>
    <property type="molecule type" value="Genomic_DNA"/>
</dbReference>
<comment type="caution">
    <text evidence="9">The sequence shown here is derived from an EMBL/GenBank/DDBJ whole genome shotgun (WGS) entry which is preliminary data.</text>
</comment>
<name>M2Q546_9FIRM</name>
<keyword evidence="3" id="KW-0808">Transferase</keyword>
<dbReference type="STRING" id="999415.HMPREF9943_00362"/>
<dbReference type="Pfam" id="PF00535">
    <property type="entry name" value="Glycos_transf_2"/>
    <property type="match status" value="1"/>
</dbReference>
<keyword evidence="10" id="KW-1185">Reference proteome</keyword>
<dbReference type="InterPro" id="IPR050256">
    <property type="entry name" value="Glycosyltransferase_2"/>
</dbReference>
<evidence type="ECO:0000256" key="3">
    <source>
        <dbReference type="ARBA" id="ARBA00022679"/>
    </source>
</evidence>
<evidence type="ECO:0000256" key="4">
    <source>
        <dbReference type="ARBA" id="ARBA00022692"/>
    </source>
</evidence>
<dbReference type="AlphaFoldDB" id="M2Q546"/>
<keyword evidence="5 7" id="KW-1133">Transmembrane helix</keyword>
<evidence type="ECO:0000256" key="2">
    <source>
        <dbReference type="ARBA" id="ARBA00022676"/>
    </source>
</evidence>
<dbReference type="BioCyc" id="ECAT999415-HMP:GTTI-372-MONOMER"/>
<keyword evidence="6 7" id="KW-0472">Membrane</keyword>
<dbReference type="Proteomes" id="UP000011758">
    <property type="component" value="Unassembled WGS sequence"/>
</dbReference>
<comment type="subcellular location">
    <subcellularLocation>
        <location evidence="1">Membrane</location>
        <topology evidence="1">Multi-pass membrane protein</topology>
    </subcellularLocation>
</comment>
<evidence type="ECO:0000313" key="10">
    <source>
        <dbReference type="Proteomes" id="UP000011758"/>
    </source>
</evidence>
<dbReference type="InterPro" id="IPR001173">
    <property type="entry name" value="Glyco_trans_2-like"/>
</dbReference>
<evidence type="ECO:0000256" key="1">
    <source>
        <dbReference type="ARBA" id="ARBA00004141"/>
    </source>
</evidence>
<protein>
    <recommendedName>
        <fullName evidence="8">Glycosyltransferase 2-like domain-containing protein</fullName>
    </recommendedName>
</protein>
<dbReference type="Gene3D" id="3.90.550.10">
    <property type="entry name" value="Spore Coat Polysaccharide Biosynthesis Protein SpsA, Chain A"/>
    <property type="match status" value="1"/>
</dbReference>
<gene>
    <name evidence="9" type="ORF">HMPREF9943_00362</name>
</gene>
<accession>M2Q546</accession>
<dbReference type="PATRIC" id="fig|999415.3.peg.358"/>
<dbReference type="PANTHER" id="PTHR48090">
    <property type="entry name" value="UNDECAPRENYL-PHOSPHATE 4-DEOXY-4-FORMAMIDO-L-ARABINOSE TRANSFERASE-RELATED"/>
    <property type="match status" value="1"/>
</dbReference>
<dbReference type="InterPro" id="IPR029044">
    <property type="entry name" value="Nucleotide-diphossugar_trans"/>
</dbReference>
<dbReference type="PANTHER" id="PTHR48090:SF1">
    <property type="entry name" value="PROPHAGE BACTOPRENOL GLUCOSYL TRANSFERASE HOMOLOG"/>
    <property type="match status" value="1"/>
</dbReference>
<dbReference type="SUPFAM" id="SSF53448">
    <property type="entry name" value="Nucleotide-diphospho-sugar transferases"/>
    <property type="match status" value="1"/>
</dbReference>
<dbReference type="GO" id="GO:0016757">
    <property type="term" value="F:glycosyltransferase activity"/>
    <property type="evidence" value="ECO:0007669"/>
    <property type="project" value="UniProtKB-KW"/>
</dbReference>
<keyword evidence="4 7" id="KW-0812">Transmembrane</keyword>
<evidence type="ECO:0000256" key="5">
    <source>
        <dbReference type="ARBA" id="ARBA00022989"/>
    </source>
</evidence>
<proteinExistence type="predicted"/>
<evidence type="ECO:0000259" key="8">
    <source>
        <dbReference type="Pfam" id="PF00535"/>
    </source>
</evidence>
<dbReference type="GO" id="GO:0005886">
    <property type="term" value="C:plasma membrane"/>
    <property type="evidence" value="ECO:0007669"/>
    <property type="project" value="TreeGrafter"/>
</dbReference>